<dbReference type="PANTHER" id="PTHR40036">
    <property type="entry name" value="MACROCIN O-METHYLTRANSFERASE"/>
    <property type="match status" value="1"/>
</dbReference>
<dbReference type="InterPro" id="IPR008884">
    <property type="entry name" value="TylF_MeTrfase"/>
</dbReference>
<gene>
    <name evidence="1" type="ORF">EGT50_15950</name>
</gene>
<evidence type="ECO:0000313" key="1">
    <source>
        <dbReference type="EMBL" id="RVW00140.1"/>
    </source>
</evidence>
<dbReference type="InterPro" id="IPR029063">
    <property type="entry name" value="SAM-dependent_MTases_sf"/>
</dbReference>
<dbReference type="GO" id="GO:0008168">
    <property type="term" value="F:methyltransferase activity"/>
    <property type="evidence" value="ECO:0007669"/>
    <property type="project" value="UniProtKB-KW"/>
</dbReference>
<sequence length="286" mass="32411">MFDRFRKSARLKVQRAVAEVVRDSDRKARIEQENRHDQLLAELSANNGEMLRMLNEIAEARGQVAEVCERLDELEQRTRRDITHALDIRATDESAQFVLDHMPKAPVFWHPHDTLRHGLELVKVDGLALEFGVGNGTTLRIASDLLRATGHEVWGFDVWSGLPEAWRTGFPAGEFAQQSLPSVPGAQLVSGLFENTLPGFLADHPGPVAFVHLDADLYSSTRTVLDLVGDRLVSGSVLVFDEYFNYPGWQNHEHRAWSEFVTRTGIRFDYLAYTANHEQVVVRIRE</sequence>
<dbReference type="RefSeq" id="WP_127955626.1">
    <property type="nucleotide sequence ID" value="NZ_RKLO01000007.1"/>
</dbReference>
<comment type="caution">
    <text evidence="1">The sequence shown here is derived from an EMBL/GenBank/DDBJ whole genome shotgun (WGS) entry which is preliminary data.</text>
</comment>
<dbReference type="Proteomes" id="UP000283479">
    <property type="component" value="Unassembled WGS sequence"/>
</dbReference>
<proteinExistence type="predicted"/>
<dbReference type="GO" id="GO:0032259">
    <property type="term" value="P:methylation"/>
    <property type="evidence" value="ECO:0007669"/>
    <property type="project" value="UniProtKB-KW"/>
</dbReference>
<keyword evidence="1" id="KW-0489">Methyltransferase</keyword>
<protein>
    <submittedName>
        <fullName evidence="1">Class I SAM-dependent methyltransferase</fullName>
    </submittedName>
</protein>
<dbReference type="EMBL" id="RKLO01000007">
    <property type="protein sequence ID" value="RVW00140.1"/>
    <property type="molecule type" value="Genomic_DNA"/>
</dbReference>
<evidence type="ECO:0000313" key="2">
    <source>
        <dbReference type="Proteomes" id="UP000283479"/>
    </source>
</evidence>
<organism evidence="1 2">
    <name type="scientific">Rhodococcus xishaensis</name>
    <dbReference type="NCBI Taxonomy" id="2487364"/>
    <lineage>
        <taxon>Bacteria</taxon>
        <taxon>Bacillati</taxon>
        <taxon>Actinomycetota</taxon>
        <taxon>Actinomycetes</taxon>
        <taxon>Mycobacteriales</taxon>
        <taxon>Nocardiaceae</taxon>
        <taxon>Rhodococcus</taxon>
    </lineage>
</organism>
<dbReference type="Pfam" id="PF13578">
    <property type="entry name" value="Methyltransf_24"/>
    <property type="match status" value="1"/>
</dbReference>
<dbReference type="OrthoDB" id="7056009at2"/>
<name>A0A3S3A5S7_9NOCA</name>
<keyword evidence="2" id="KW-1185">Reference proteome</keyword>
<dbReference type="SUPFAM" id="SSF53335">
    <property type="entry name" value="S-adenosyl-L-methionine-dependent methyltransferases"/>
    <property type="match status" value="1"/>
</dbReference>
<keyword evidence="1" id="KW-0808">Transferase</keyword>
<dbReference type="AlphaFoldDB" id="A0A3S3A5S7"/>
<reference evidence="1 2" key="1">
    <citation type="submission" date="2018-11" db="EMBL/GenBank/DDBJ databases">
        <title>Rhodococcus spongicola sp. nov. and Rhodococcus xishaensis sp. nov. from marine sponges.</title>
        <authorList>
            <person name="Li L."/>
            <person name="Lin H.W."/>
        </authorList>
    </citation>
    <scope>NUCLEOTIDE SEQUENCE [LARGE SCALE GENOMIC DNA]</scope>
    <source>
        <strain evidence="1 2">LHW51113</strain>
    </source>
</reference>
<accession>A0A3S3A5S7</accession>
<dbReference type="Gene3D" id="3.40.50.150">
    <property type="entry name" value="Vaccinia Virus protein VP39"/>
    <property type="match status" value="1"/>
</dbReference>
<dbReference type="PANTHER" id="PTHR40036:SF1">
    <property type="entry name" value="MACROCIN O-METHYLTRANSFERASE"/>
    <property type="match status" value="1"/>
</dbReference>